<gene>
    <name evidence="5" type="ORF">QUW60_10880</name>
</gene>
<dbReference type="InterPro" id="IPR036249">
    <property type="entry name" value="Thioredoxin-like_sf"/>
</dbReference>
<dbReference type="CDD" id="cd02966">
    <property type="entry name" value="TlpA_like_family"/>
    <property type="match status" value="1"/>
</dbReference>
<organism evidence="5 6">
    <name type="scientific">Bacteroides gallinaceum</name>
    <dbReference type="NCBI Taxonomy" id="1462571"/>
    <lineage>
        <taxon>Bacteria</taxon>
        <taxon>Pseudomonadati</taxon>
        <taxon>Bacteroidota</taxon>
        <taxon>Bacteroidia</taxon>
        <taxon>Bacteroidales</taxon>
        <taxon>Bacteroidaceae</taxon>
        <taxon>Bacteroides</taxon>
    </lineage>
</organism>
<proteinExistence type="predicted"/>
<evidence type="ECO:0000313" key="6">
    <source>
        <dbReference type="Proteomes" id="UP001169458"/>
    </source>
</evidence>
<accession>A0ABT7VJA3</accession>
<keyword evidence="4" id="KW-0676">Redox-active center</keyword>
<keyword evidence="6" id="KW-1185">Reference proteome</keyword>
<reference evidence="6" key="2">
    <citation type="submission" date="2023-07" db="EMBL/GenBank/DDBJ databases">
        <title>Identification and characterization of horizontal gene transfer across gut microbiota members of farm animals based on homology search.</title>
        <authorList>
            <person name="Schwarzerova J."/>
            <person name="Nykrynova M."/>
            <person name="Jureckova K."/>
            <person name="Cejkova D."/>
            <person name="Rychlik I."/>
        </authorList>
    </citation>
    <scope>NUCLEOTIDE SEQUENCE [LARGE SCALE GENOMIC DNA]</scope>
    <source>
        <strain evidence="6">109_WCHN</strain>
    </source>
</reference>
<evidence type="ECO:0000313" key="5">
    <source>
        <dbReference type="EMBL" id="MDM8325720.1"/>
    </source>
</evidence>
<dbReference type="EMBL" id="JAUDEN010000018">
    <property type="protein sequence ID" value="MDM8325720.1"/>
    <property type="molecule type" value="Genomic_DNA"/>
</dbReference>
<dbReference type="Proteomes" id="UP001169458">
    <property type="component" value="Unassembled WGS sequence"/>
</dbReference>
<dbReference type="RefSeq" id="WP_289560424.1">
    <property type="nucleotide sequence ID" value="NZ_JAUDEN010000018.1"/>
</dbReference>
<dbReference type="Gene3D" id="3.40.30.10">
    <property type="entry name" value="Glutaredoxin"/>
    <property type="match status" value="1"/>
</dbReference>
<keyword evidence="2" id="KW-0201">Cytochrome c-type biogenesis</keyword>
<evidence type="ECO:0000256" key="3">
    <source>
        <dbReference type="ARBA" id="ARBA00023157"/>
    </source>
</evidence>
<keyword evidence="3" id="KW-1015">Disulfide bond</keyword>
<evidence type="ECO:0000256" key="4">
    <source>
        <dbReference type="ARBA" id="ARBA00023284"/>
    </source>
</evidence>
<dbReference type="PANTHER" id="PTHR42852">
    <property type="entry name" value="THIOL:DISULFIDE INTERCHANGE PROTEIN DSBE"/>
    <property type="match status" value="1"/>
</dbReference>
<evidence type="ECO:0000256" key="1">
    <source>
        <dbReference type="ARBA" id="ARBA00004196"/>
    </source>
</evidence>
<dbReference type="PANTHER" id="PTHR42852:SF6">
    <property type="entry name" value="THIOL:DISULFIDE INTERCHANGE PROTEIN DSBE"/>
    <property type="match status" value="1"/>
</dbReference>
<evidence type="ECO:0000256" key="2">
    <source>
        <dbReference type="ARBA" id="ARBA00022748"/>
    </source>
</evidence>
<reference evidence="5 6" key="1">
    <citation type="submission" date="2023-06" db="EMBL/GenBank/DDBJ databases">
        <authorList>
            <person name="Zeman M."/>
            <person name="Kubasova T."/>
            <person name="Jahodarova E."/>
            <person name="Nykrynova M."/>
            <person name="Rychlik I."/>
        </authorList>
    </citation>
    <scope>NUCLEOTIDE SEQUENCE [LARGE SCALE GENOMIC DNA]</scope>
    <source>
        <strain evidence="5 6">109_WCHN</strain>
    </source>
</reference>
<comment type="caution">
    <text evidence="5">The sequence shown here is derived from an EMBL/GenBank/DDBJ whole genome shotgun (WGS) entry which is preliminary data.</text>
</comment>
<protein>
    <submittedName>
        <fullName evidence="5">TlpA disulfide reductase family protein</fullName>
    </submittedName>
</protein>
<dbReference type="SUPFAM" id="SSF52833">
    <property type="entry name" value="Thioredoxin-like"/>
    <property type="match status" value="1"/>
</dbReference>
<dbReference type="InterPro" id="IPR050553">
    <property type="entry name" value="Thioredoxin_ResA/DsbE_sf"/>
</dbReference>
<comment type="subcellular location">
    <subcellularLocation>
        <location evidence="1">Cell envelope</location>
    </subcellularLocation>
</comment>
<name>A0ABT7VJA3_9BACE</name>
<sequence>MKLKLLYLILYFAVTGIVECRSHADGERIRLPLDTLVQKEFPSRHLPRVKRMWLNKSDTALADSILYNIGLYNVVVKKDREKILYNICRKYNPEISNEYLISFQMDSIRKCHDMYYPLGCYVHNGKAYEYYLIPNFGSLAYSDRRINQLPVTYAYQRSRHAVWNNHDILVYENPGDNVRIELRDMRTGKKHRFMTVDGMGYKSSYSVGDSVAIGSVCYSLDSIGGNWDFLYLSEKEIRRTVVPETVMDKLAACFKRNDYLLVDFWGTWCNPCIAGFSDMKVLHDEISGYCSLVGICYDSNRNIAKMDSLLSAHGIGWENIFDDDRAIDNPESIVCKLNIRSFPTYLLINRKGEMLLMDSGIVGFRNLRRYLAKLAKRKNN</sequence>